<dbReference type="CDD" id="cd00037">
    <property type="entry name" value="CLECT"/>
    <property type="match status" value="1"/>
</dbReference>
<dbReference type="InterPro" id="IPR016187">
    <property type="entry name" value="CTDL_fold"/>
</dbReference>
<reference evidence="3" key="1">
    <citation type="submission" date="2025-08" db="UniProtKB">
        <authorList>
            <consortium name="Ensembl"/>
        </authorList>
    </citation>
    <scope>IDENTIFICATION</scope>
</reference>
<dbReference type="InterPro" id="IPR016186">
    <property type="entry name" value="C-type_lectin-like/link_sf"/>
</dbReference>
<dbReference type="Gene3D" id="3.10.100.10">
    <property type="entry name" value="Mannose-Binding Protein A, subunit A"/>
    <property type="match status" value="1"/>
</dbReference>
<feature type="chain" id="PRO_5018575417" description="C-type lectin domain-containing protein" evidence="1">
    <location>
        <begin position="23"/>
        <end position="157"/>
    </location>
</feature>
<dbReference type="Ensembl" id="ENSHCOT00000011303.1">
    <property type="protein sequence ID" value="ENSHCOP00000001908.1"/>
    <property type="gene ID" value="ENSHCOG00000002953.1"/>
</dbReference>
<dbReference type="AlphaFoldDB" id="A0A3Q2XCV7"/>
<evidence type="ECO:0000313" key="4">
    <source>
        <dbReference type="Proteomes" id="UP000264820"/>
    </source>
</evidence>
<protein>
    <recommendedName>
        <fullName evidence="2">C-type lectin domain-containing protein</fullName>
    </recommendedName>
</protein>
<sequence length="157" mass="18198">MTAIVQVCAYLLLLQTLSTILGKIYNANRLHLHPFFCFDAIVVRERASWEEALEHCREIHSDLASVTSQTDMLLIQAELDKSPFTEHVWVGLRFFPGGWRWTDKEHDDIDTSDILGTNDTLVGVSLGRTDFWQESEWEVHDCEQRLYFVSTSKMFSK</sequence>
<proteinExistence type="predicted"/>
<feature type="domain" description="C-type lectin" evidence="2">
    <location>
        <begin position="33"/>
        <end position="151"/>
    </location>
</feature>
<evidence type="ECO:0000259" key="2">
    <source>
        <dbReference type="PROSITE" id="PS50041"/>
    </source>
</evidence>
<dbReference type="SMART" id="SM00034">
    <property type="entry name" value="CLECT"/>
    <property type="match status" value="1"/>
</dbReference>
<name>A0A3Q2XCV7_HIPCM</name>
<evidence type="ECO:0000256" key="1">
    <source>
        <dbReference type="SAM" id="SignalP"/>
    </source>
</evidence>
<evidence type="ECO:0000313" key="3">
    <source>
        <dbReference type="Ensembl" id="ENSHCOP00000001908.1"/>
    </source>
</evidence>
<keyword evidence="4" id="KW-1185">Reference proteome</keyword>
<dbReference type="OMA" id="HFSCYSA"/>
<organism evidence="3 4">
    <name type="scientific">Hippocampus comes</name>
    <name type="common">Tiger tail seahorse</name>
    <dbReference type="NCBI Taxonomy" id="109280"/>
    <lineage>
        <taxon>Eukaryota</taxon>
        <taxon>Metazoa</taxon>
        <taxon>Chordata</taxon>
        <taxon>Craniata</taxon>
        <taxon>Vertebrata</taxon>
        <taxon>Euteleostomi</taxon>
        <taxon>Actinopterygii</taxon>
        <taxon>Neopterygii</taxon>
        <taxon>Teleostei</taxon>
        <taxon>Neoteleostei</taxon>
        <taxon>Acanthomorphata</taxon>
        <taxon>Syngnathiaria</taxon>
        <taxon>Syngnathiformes</taxon>
        <taxon>Syngnathoidei</taxon>
        <taxon>Syngnathidae</taxon>
        <taxon>Hippocampus</taxon>
    </lineage>
</organism>
<dbReference type="Proteomes" id="UP000264820">
    <property type="component" value="Unplaced"/>
</dbReference>
<accession>A0A3Q2XCV7</accession>
<keyword evidence="1" id="KW-0732">Signal</keyword>
<dbReference type="Pfam" id="PF00059">
    <property type="entry name" value="Lectin_C"/>
    <property type="match status" value="1"/>
</dbReference>
<dbReference type="PANTHER" id="PTHR45784:SF8">
    <property type="entry name" value="C-TYPE MANNOSE RECEPTOR 2-RELATED"/>
    <property type="match status" value="1"/>
</dbReference>
<dbReference type="PANTHER" id="PTHR45784">
    <property type="entry name" value="C-TYPE LECTIN DOMAIN FAMILY 20 MEMBER A-RELATED"/>
    <property type="match status" value="1"/>
</dbReference>
<dbReference type="PROSITE" id="PS50041">
    <property type="entry name" value="C_TYPE_LECTIN_2"/>
    <property type="match status" value="1"/>
</dbReference>
<dbReference type="SUPFAM" id="SSF56436">
    <property type="entry name" value="C-type lectin-like"/>
    <property type="match status" value="1"/>
</dbReference>
<dbReference type="InterPro" id="IPR001304">
    <property type="entry name" value="C-type_lectin-like"/>
</dbReference>
<feature type="signal peptide" evidence="1">
    <location>
        <begin position="1"/>
        <end position="22"/>
    </location>
</feature>
<dbReference type="GeneTree" id="ENSGT00940000176837"/>
<reference evidence="3" key="2">
    <citation type="submission" date="2025-09" db="UniProtKB">
        <authorList>
            <consortium name="Ensembl"/>
        </authorList>
    </citation>
    <scope>IDENTIFICATION</scope>
</reference>